<dbReference type="Proteomes" id="UP000184144">
    <property type="component" value="Unassembled WGS sequence"/>
</dbReference>
<evidence type="ECO:0000256" key="1">
    <source>
        <dbReference type="SAM" id="Phobius"/>
    </source>
</evidence>
<protein>
    <submittedName>
        <fullName evidence="2">Undecaprenyl phosphate-alpha-L-ara4N flippase subunit ArnF</fullName>
    </submittedName>
</protein>
<keyword evidence="3" id="KW-1185">Reference proteome</keyword>
<keyword evidence="1" id="KW-1133">Transmembrane helix</keyword>
<dbReference type="EMBL" id="FQUV01000007">
    <property type="protein sequence ID" value="SHF54069.1"/>
    <property type="molecule type" value="Genomic_DNA"/>
</dbReference>
<feature type="transmembrane region" description="Helical" evidence="1">
    <location>
        <begin position="95"/>
        <end position="111"/>
    </location>
</feature>
<organism evidence="2 3">
    <name type="scientific">Litoreibacter ascidiaceicola</name>
    <dbReference type="NCBI Taxonomy" id="1486859"/>
    <lineage>
        <taxon>Bacteria</taxon>
        <taxon>Pseudomonadati</taxon>
        <taxon>Pseudomonadota</taxon>
        <taxon>Alphaproteobacteria</taxon>
        <taxon>Rhodobacterales</taxon>
        <taxon>Roseobacteraceae</taxon>
        <taxon>Litoreibacter</taxon>
    </lineage>
</organism>
<dbReference type="OrthoDB" id="7874882at2"/>
<keyword evidence="1" id="KW-0812">Transmembrane</keyword>
<feature type="transmembrane region" description="Helical" evidence="1">
    <location>
        <begin position="37"/>
        <end position="57"/>
    </location>
</feature>
<gene>
    <name evidence="2" type="ORF">SAMN05444273_107128</name>
</gene>
<proteinExistence type="predicted"/>
<sequence>MLNITLGYGFCLLTALIVITGDYLLKVAADGDMALNSRHVIAGGLLYASSAIMWYFAMRYMTLAQAGVVFSMLTLLALCLIGYYAFGERFYLREYAGVGCALAAMVLLVRVT</sequence>
<dbReference type="Gene3D" id="1.10.3730.20">
    <property type="match status" value="1"/>
</dbReference>
<dbReference type="AlphaFoldDB" id="A0A1M5CH62"/>
<name>A0A1M5CH62_9RHOB</name>
<dbReference type="InterPro" id="IPR037185">
    <property type="entry name" value="EmrE-like"/>
</dbReference>
<accession>A0A1M5CH62</accession>
<evidence type="ECO:0000313" key="3">
    <source>
        <dbReference type="Proteomes" id="UP000184144"/>
    </source>
</evidence>
<keyword evidence="1" id="KW-0472">Membrane</keyword>
<feature type="transmembrane region" description="Helical" evidence="1">
    <location>
        <begin position="63"/>
        <end position="86"/>
    </location>
</feature>
<feature type="transmembrane region" description="Helical" evidence="1">
    <location>
        <begin position="6"/>
        <end position="25"/>
    </location>
</feature>
<dbReference type="SUPFAM" id="SSF103481">
    <property type="entry name" value="Multidrug resistance efflux transporter EmrE"/>
    <property type="match status" value="1"/>
</dbReference>
<dbReference type="RefSeq" id="WP_073145267.1">
    <property type="nucleotide sequence ID" value="NZ_FQUV01000007.1"/>
</dbReference>
<reference evidence="3" key="1">
    <citation type="submission" date="2016-11" db="EMBL/GenBank/DDBJ databases">
        <authorList>
            <person name="Varghese N."/>
            <person name="Submissions S."/>
        </authorList>
    </citation>
    <scope>NUCLEOTIDE SEQUENCE [LARGE SCALE GENOMIC DNA]</scope>
    <source>
        <strain evidence="3">DSM 100566</strain>
    </source>
</reference>
<evidence type="ECO:0000313" key="2">
    <source>
        <dbReference type="EMBL" id="SHF54069.1"/>
    </source>
</evidence>